<dbReference type="Proteomes" id="UP000034097">
    <property type="component" value="Unassembled WGS sequence"/>
</dbReference>
<evidence type="ECO:0000313" key="1">
    <source>
        <dbReference type="EMBL" id="KKT38792.1"/>
    </source>
</evidence>
<dbReference type="AlphaFoldDB" id="A0A0G1J428"/>
<comment type="caution">
    <text evidence="1">The sequence shown here is derived from an EMBL/GenBank/DDBJ whole genome shotgun (WGS) entry which is preliminary data.</text>
</comment>
<proteinExistence type="predicted"/>
<protein>
    <submittedName>
        <fullName evidence="1">Uncharacterized protein</fullName>
    </submittedName>
</protein>
<evidence type="ECO:0000313" key="2">
    <source>
        <dbReference type="Proteomes" id="UP000034097"/>
    </source>
</evidence>
<accession>A0A0G1J428</accession>
<reference evidence="1 2" key="1">
    <citation type="journal article" date="2015" name="Nature">
        <title>rRNA introns, odd ribosomes, and small enigmatic genomes across a large radiation of phyla.</title>
        <authorList>
            <person name="Brown C.T."/>
            <person name="Hug L.A."/>
            <person name="Thomas B.C."/>
            <person name="Sharon I."/>
            <person name="Castelle C.J."/>
            <person name="Singh A."/>
            <person name="Wilkins M.J."/>
            <person name="Williams K.H."/>
            <person name="Banfield J.F."/>
        </authorList>
    </citation>
    <scope>NUCLEOTIDE SEQUENCE [LARGE SCALE GENOMIC DNA]</scope>
</reference>
<organism evidence="1 2">
    <name type="scientific">Candidatus Collierbacteria bacterium GW2011_GWF1_44_12</name>
    <dbReference type="NCBI Taxonomy" id="1618402"/>
    <lineage>
        <taxon>Bacteria</taxon>
        <taxon>Candidatus Collieribacteriota</taxon>
    </lineage>
</organism>
<gene>
    <name evidence="1" type="ORF">UW26_C0012G0007</name>
</gene>
<dbReference type="EMBL" id="LCHQ01000012">
    <property type="protein sequence ID" value="KKT38792.1"/>
    <property type="molecule type" value="Genomic_DNA"/>
</dbReference>
<sequence length="174" mass="19495">MVKEHTGITAKAYLEGQSLNHHLGYMGFEQHLKRYPGDSLAQHDEIQEAGMAPGLGAWGYFARDANQFTTKDYLNEKYYVAVQTLYLENWNQDFAELRDWYKNRKVLVINPVNGKAVVAVIGDAGPAEWTGKQFGGSPEVMQALDLHLGPRKGATLLLFVDDPDNRIPLGPVNY</sequence>
<name>A0A0G1J428_9BACT</name>